<dbReference type="GeneID" id="96086551"/>
<accession>A0ABR3UHP9</accession>
<name>A0ABR3UHP9_9PLEO</name>
<gene>
    <name evidence="1" type="ORF">ACET3X_006229</name>
</gene>
<reference evidence="1 2" key="1">
    <citation type="submission" date="2024-09" db="EMBL/GenBank/DDBJ databases">
        <title>T2T genomes of carrot and Alternaria dauci and their utility for understanding host-pathogen interaction during carrot leaf blight disease.</title>
        <authorList>
            <person name="Liu W."/>
            <person name="Xu S."/>
            <person name="Ou C."/>
            <person name="Liu X."/>
            <person name="Zhuang F."/>
            <person name="Deng X.W."/>
        </authorList>
    </citation>
    <scope>NUCLEOTIDE SEQUENCE [LARGE SCALE GENOMIC DNA]</scope>
    <source>
        <strain evidence="1 2">A2016</strain>
    </source>
</reference>
<protein>
    <submittedName>
        <fullName evidence="1">Uncharacterized protein</fullName>
    </submittedName>
</protein>
<sequence length="142" mass="15623">MSGTLYVLYNADASIIGKLRYGYRKICHSTEGNPACAACDITHGGLSLKETPAWLEMKRVIEAESGYTIVQWHRDELSDEVKDFVKSNTVRYPTIISKGAGGSLTEVMNSSELAACKGDAQNFISRLREEGVIQQTKPSSFL</sequence>
<evidence type="ECO:0000313" key="2">
    <source>
        <dbReference type="Proteomes" id="UP001578633"/>
    </source>
</evidence>
<organism evidence="1 2">
    <name type="scientific">Alternaria dauci</name>
    <dbReference type="NCBI Taxonomy" id="48095"/>
    <lineage>
        <taxon>Eukaryota</taxon>
        <taxon>Fungi</taxon>
        <taxon>Dikarya</taxon>
        <taxon>Ascomycota</taxon>
        <taxon>Pezizomycotina</taxon>
        <taxon>Dothideomycetes</taxon>
        <taxon>Pleosporomycetidae</taxon>
        <taxon>Pleosporales</taxon>
        <taxon>Pleosporineae</taxon>
        <taxon>Pleosporaceae</taxon>
        <taxon>Alternaria</taxon>
        <taxon>Alternaria sect. Porri</taxon>
    </lineage>
</organism>
<dbReference type="RefSeq" id="XP_069306589.1">
    <property type="nucleotide sequence ID" value="XM_069452418.1"/>
</dbReference>
<comment type="caution">
    <text evidence="1">The sequence shown here is derived from an EMBL/GenBank/DDBJ whole genome shotgun (WGS) entry which is preliminary data.</text>
</comment>
<keyword evidence="2" id="KW-1185">Reference proteome</keyword>
<proteinExistence type="predicted"/>
<evidence type="ECO:0000313" key="1">
    <source>
        <dbReference type="EMBL" id="KAL1796005.1"/>
    </source>
</evidence>
<dbReference type="Proteomes" id="UP001578633">
    <property type="component" value="Chromosome 5"/>
</dbReference>
<dbReference type="EMBL" id="JBHGVX010000005">
    <property type="protein sequence ID" value="KAL1796005.1"/>
    <property type="molecule type" value="Genomic_DNA"/>
</dbReference>